<protein>
    <recommendedName>
        <fullName evidence="1">DUF6598 domain-containing protein</fullName>
    </recommendedName>
</protein>
<evidence type="ECO:0000313" key="2">
    <source>
        <dbReference type="EMBL" id="CAL4927193.1"/>
    </source>
</evidence>
<evidence type="ECO:0000259" key="1">
    <source>
        <dbReference type="Pfam" id="PF20241"/>
    </source>
</evidence>
<accession>A0ABC8XJ36</accession>
<dbReference type="EMBL" id="OZ075124">
    <property type="protein sequence ID" value="CAL4927193.1"/>
    <property type="molecule type" value="Genomic_DNA"/>
</dbReference>
<gene>
    <name evidence="2" type="ORF">URODEC1_LOCUS24397</name>
</gene>
<evidence type="ECO:0000313" key="3">
    <source>
        <dbReference type="Proteomes" id="UP001497457"/>
    </source>
</evidence>
<dbReference type="AlphaFoldDB" id="A0ABC8XJ36"/>
<dbReference type="Pfam" id="PF20241">
    <property type="entry name" value="DUF6598"/>
    <property type="match status" value="1"/>
</dbReference>
<feature type="domain" description="DUF6598" evidence="1">
    <location>
        <begin position="183"/>
        <end position="412"/>
    </location>
</feature>
<dbReference type="PANTHER" id="PTHR33065">
    <property type="entry name" value="OS07G0486400 PROTEIN"/>
    <property type="match status" value="1"/>
</dbReference>
<sequence length="418" mass="46393">MHRFTRQFYRFCRCPSIASIASGAPRRWSPESGGCEAPVMAAAAASTLPDQLLDRLSRFAYEPWSMQPSIDVLCEKKLPKLDEHLPFPSATTQVMDKAEMMETEKVKDDSVTATDGICTASILKNSSHRDGAIYKGNWEECYLIDIADRKETGSGREVQQVQPDAVHCYPDQENCICHRSSDMMQIFSLRLAKTPNNSGSAQLYGYVAARDDLDGLLNYVFNRSRDDPIIVQQGSLIEMSGPKRGILMLSDVLIEFDLRIKNGGKEEDDLQLIDGLIHYDERMWWCPFTERINGNGGAVDMCLTLVNHAVEATIQVDIPEVHSAFALSLTSFVSIMGKTQEIQLFHGTVGKSCGLKQCVAVPIDAMLHLKFMAGEKGSGSEVVHNCSFNAKLHGCANRQIKLELACISMNVSWSPPLF</sequence>
<keyword evidence="3" id="KW-1185">Reference proteome</keyword>
<proteinExistence type="predicted"/>
<name>A0ABC8XJ36_9POAL</name>
<organism evidence="2 3">
    <name type="scientific">Urochloa decumbens</name>
    <dbReference type="NCBI Taxonomy" id="240449"/>
    <lineage>
        <taxon>Eukaryota</taxon>
        <taxon>Viridiplantae</taxon>
        <taxon>Streptophyta</taxon>
        <taxon>Embryophyta</taxon>
        <taxon>Tracheophyta</taxon>
        <taxon>Spermatophyta</taxon>
        <taxon>Magnoliopsida</taxon>
        <taxon>Liliopsida</taxon>
        <taxon>Poales</taxon>
        <taxon>Poaceae</taxon>
        <taxon>PACMAD clade</taxon>
        <taxon>Panicoideae</taxon>
        <taxon>Panicodae</taxon>
        <taxon>Paniceae</taxon>
        <taxon>Melinidinae</taxon>
        <taxon>Urochloa</taxon>
    </lineage>
</organism>
<dbReference type="Proteomes" id="UP001497457">
    <property type="component" value="Chromosome 14rd"/>
</dbReference>
<dbReference type="PANTHER" id="PTHR33065:SF216">
    <property type="entry name" value="DUF6598 DOMAIN-CONTAINING PROTEIN"/>
    <property type="match status" value="1"/>
</dbReference>
<dbReference type="InterPro" id="IPR046533">
    <property type="entry name" value="DUF6598"/>
</dbReference>
<reference evidence="2" key="1">
    <citation type="submission" date="2024-10" db="EMBL/GenBank/DDBJ databases">
        <authorList>
            <person name="Ryan C."/>
        </authorList>
    </citation>
    <scope>NUCLEOTIDE SEQUENCE [LARGE SCALE GENOMIC DNA]</scope>
</reference>